<evidence type="ECO:0000256" key="8">
    <source>
        <dbReference type="ARBA" id="ARBA00022842"/>
    </source>
</evidence>
<evidence type="ECO:0000256" key="5">
    <source>
        <dbReference type="ARBA" id="ARBA00022679"/>
    </source>
</evidence>
<evidence type="ECO:0000256" key="7">
    <source>
        <dbReference type="ARBA" id="ARBA00022827"/>
    </source>
</evidence>
<dbReference type="InterPro" id="IPR024932">
    <property type="entry name" value="ApbE"/>
</dbReference>
<protein>
    <recommendedName>
        <fullName evidence="3 11">FAD:protein FMN transferase</fullName>
        <ecNumber evidence="2 11">2.7.1.180</ecNumber>
    </recommendedName>
    <alternativeName>
        <fullName evidence="9 11">Flavin transferase</fullName>
    </alternativeName>
</protein>
<evidence type="ECO:0000256" key="10">
    <source>
        <dbReference type="ARBA" id="ARBA00048540"/>
    </source>
</evidence>
<keyword evidence="12" id="KW-0997">Cell inner membrane</keyword>
<dbReference type="EMBL" id="JACXXH010000002">
    <property type="protein sequence ID" value="MBD3862622.1"/>
    <property type="molecule type" value="Genomic_DNA"/>
</dbReference>
<reference evidence="13 14" key="1">
    <citation type="submission" date="2020-09" db="EMBL/GenBank/DDBJ databases">
        <title>Bacillus nautilus sp. nov., Chryseoglobus crepusculi sp. nov, and Psychrobacter noctis sp. nov., isolated from deep-sea sponges from the equatorial Atlantic.</title>
        <authorList>
            <person name="Stennett H.L."/>
            <person name="Williams S.E."/>
        </authorList>
    </citation>
    <scope>NUCLEOTIDE SEQUENCE [LARGE SCALE GENOMIC DNA]</scope>
    <source>
        <strain evidence="13 14">28M-24</strain>
    </source>
</reference>
<keyword evidence="7 11" id="KW-0274">FAD</keyword>
<accession>A0ABR8LQW9</accession>
<comment type="cofactor">
    <cofactor evidence="1 12">
        <name>Mg(2+)</name>
        <dbReference type="ChEBI" id="CHEBI:18420"/>
    </cofactor>
</comment>
<evidence type="ECO:0000313" key="14">
    <source>
        <dbReference type="Proteomes" id="UP000627521"/>
    </source>
</evidence>
<comment type="subcellular location">
    <subcellularLocation>
        <location evidence="12">Cell inner membrane</location>
        <topology evidence="12">Lipid-anchor</topology>
        <orientation evidence="12">Periplasmic side</orientation>
    </subcellularLocation>
</comment>
<comment type="similarity">
    <text evidence="11 12">Belongs to the ApbE family.</text>
</comment>
<keyword evidence="12" id="KW-0449">Lipoprotein</keyword>
<keyword evidence="12" id="KW-1003">Cell membrane</keyword>
<dbReference type="Pfam" id="PF02424">
    <property type="entry name" value="ApbE"/>
    <property type="match status" value="1"/>
</dbReference>
<dbReference type="InterPro" id="IPR003374">
    <property type="entry name" value="ApbE-like_sf"/>
</dbReference>
<evidence type="ECO:0000256" key="12">
    <source>
        <dbReference type="RuleBase" id="RU363002"/>
    </source>
</evidence>
<evidence type="ECO:0000313" key="13">
    <source>
        <dbReference type="EMBL" id="MBD3862622.1"/>
    </source>
</evidence>
<keyword evidence="12" id="KW-0472">Membrane</keyword>
<evidence type="ECO:0000256" key="4">
    <source>
        <dbReference type="ARBA" id="ARBA00022630"/>
    </source>
</evidence>
<keyword evidence="14" id="KW-1185">Reference proteome</keyword>
<dbReference type="GO" id="GO:0016740">
    <property type="term" value="F:transferase activity"/>
    <property type="evidence" value="ECO:0007669"/>
    <property type="project" value="UniProtKB-KW"/>
</dbReference>
<evidence type="ECO:0000256" key="1">
    <source>
        <dbReference type="ARBA" id="ARBA00001946"/>
    </source>
</evidence>
<dbReference type="Gene3D" id="3.10.520.10">
    <property type="entry name" value="ApbE-like domains"/>
    <property type="match status" value="1"/>
</dbReference>
<dbReference type="EC" id="2.7.1.180" evidence="2 11"/>
<keyword evidence="6 11" id="KW-0479">Metal-binding</keyword>
<comment type="caution">
    <text evidence="13">The sequence shown here is derived from an EMBL/GenBank/DDBJ whole genome shotgun (WGS) entry which is preliminary data.</text>
</comment>
<evidence type="ECO:0000256" key="2">
    <source>
        <dbReference type="ARBA" id="ARBA00011955"/>
    </source>
</evidence>
<dbReference type="SUPFAM" id="SSF143631">
    <property type="entry name" value="ApbE-like"/>
    <property type="match status" value="1"/>
</dbReference>
<proteinExistence type="inferred from homology"/>
<gene>
    <name evidence="13" type="ORF">IEG06_04105</name>
</gene>
<dbReference type="PANTHER" id="PTHR30040">
    <property type="entry name" value="THIAMINE BIOSYNTHESIS LIPOPROTEIN APBE"/>
    <property type="match status" value="1"/>
</dbReference>
<keyword evidence="5 11" id="KW-0808">Transferase</keyword>
<dbReference type="Proteomes" id="UP000627521">
    <property type="component" value="Unassembled WGS sequence"/>
</dbReference>
<keyword evidence="8 11" id="KW-0460">Magnesium</keyword>
<evidence type="ECO:0000256" key="6">
    <source>
        <dbReference type="ARBA" id="ARBA00022723"/>
    </source>
</evidence>
<name>A0ABR8LQW9_9FLAO</name>
<keyword evidence="4 11" id="KW-0285">Flavoprotein</keyword>
<dbReference type="PANTHER" id="PTHR30040:SF2">
    <property type="entry name" value="FAD:PROTEIN FMN TRANSFERASE"/>
    <property type="match status" value="1"/>
</dbReference>
<organism evidence="13 14">
    <name type="scientific">Olleya marilimosa</name>
    <dbReference type="NCBI Taxonomy" id="272164"/>
    <lineage>
        <taxon>Bacteria</taxon>
        <taxon>Pseudomonadati</taxon>
        <taxon>Bacteroidota</taxon>
        <taxon>Flavobacteriia</taxon>
        <taxon>Flavobacteriales</taxon>
        <taxon>Flavobacteriaceae</taxon>
    </lineage>
</organism>
<evidence type="ECO:0000256" key="3">
    <source>
        <dbReference type="ARBA" id="ARBA00016337"/>
    </source>
</evidence>
<comment type="function">
    <text evidence="12">Flavin transferase that catalyzes the transfer of the FMN moiety of FAD and its covalent binding to the hydroxyl group of a threonine residue in a target flavoprotein.</text>
</comment>
<dbReference type="PIRSF" id="PIRSF006268">
    <property type="entry name" value="ApbE"/>
    <property type="match status" value="1"/>
</dbReference>
<evidence type="ECO:0000256" key="9">
    <source>
        <dbReference type="ARBA" id="ARBA00031306"/>
    </source>
</evidence>
<comment type="catalytic activity">
    <reaction evidence="10 11 12">
        <text>L-threonyl-[protein] + FAD = FMN-L-threonyl-[protein] + AMP + H(+)</text>
        <dbReference type="Rhea" id="RHEA:36847"/>
        <dbReference type="Rhea" id="RHEA-COMP:11060"/>
        <dbReference type="Rhea" id="RHEA-COMP:11061"/>
        <dbReference type="ChEBI" id="CHEBI:15378"/>
        <dbReference type="ChEBI" id="CHEBI:30013"/>
        <dbReference type="ChEBI" id="CHEBI:57692"/>
        <dbReference type="ChEBI" id="CHEBI:74257"/>
        <dbReference type="ChEBI" id="CHEBI:456215"/>
        <dbReference type="EC" id="2.7.1.180"/>
    </reaction>
</comment>
<dbReference type="PROSITE" id="PS51257">
    <property type="entry name" value="PROKAR_LIPOPROTEIN"/>
    <property type="match status" value="1"/>
</dbReference>
<sequence length="327" mass="36846">MKHYTFIFSILLIFFSCKKEPQLLKVSGPVFGTSYSVQYFDLDGKSYNKQFDSLFAIINKSMSNYQDNSDISRLNRNEEVDVDDHFITVFKASKQIYRETEGVLDPTIGRIVNAWNFGSENNTMTLDSVKIDSLMRFVGLNRVGLVDRKIKKPEASFIDFNAIAKGYGVDVIADFLESKNIKNYIVDIGGELRAKGINISKAKGWTVGIENPNYDGSQSYNKTLVLKDQAMATSGTYRKFKIDENGNKYAHIINTKTGYPSKTNILSVSVIAQTCMMADGYATAFQAMGIEKVDYFMAKHPELKAFLIFENDKGELESKAFNGFKTN</sequence>
<dbReference type="RefSeq" id="WP_191099170.1">
    <property type="nucleotide sequence ID" value="NZ_JACXXF010000002.1"/>
</dbReference>
<evidence type="ECO:0000256" key="11">
    <source>
        <dbReference type="PIRNR" id="PIRNR006268"/>
    </source>
</evidence>